<accession>A0A9N8ZNS2</accession>
<dbReference type="PANTHER" id="PTHR33129:SF1">
    <property type="entry name" value="ATP-BINDING PROTEIN"/>
    <property type="match status" value="1"/>
</dbReference>
<name>A0A9N8ZNS2_9GLOM</name>
<evidence type="ECO:0000313" key="1">
    <source>
        <dbReference type="EMBL" id="CAG8502537.1"/>
    </source>
</evidence>
<evidence type="ECO:0000313" key="2">
    <source>
        <dbReference type="Proteomes" id="UP000789831"/>
    </source>
</evidence>
<keyword evidence="2" id="KW-1185">Reference proteome</keyword>
<sequence>MARINSITNPSDVECTSMRSLRVILDDPQVYYLLGTMEPQNHVTPASFLYLRHTENNTRNAKKERFHLSSATADFDKIIQSIRNIDSKKDVSHRLIHITCNEKYLRTGVTFASKWVADNLLDRFEQLCFEKIKSFLLGSGEQSECSGLREQLFETYAHKVLVGGESGILKMEKSYRSISQRANMFYPYNSRILIELNTKGNTVNQSREHSMPSTLSYRVNLIQSAHFQMIVSSKSTWLEQAVTFTSSTLLFHLRYGMISPNKSTLI</sequence>
<organism evidence="1 2">
    <name type="scientific">Ambispora gerdemannii</name>
    <dbReference type="NCBI Taxonomy" id="144530"/>
    <lineage>
        <taxon>Eukaryota</taxon>
        <taxon>Fungi</taxon>
        <taxon>Fungi incertae sedis</taxon>
        <taxon>Mucoromycota</taxon>
        <taxon>Glomeromycotina</taxon>
        <taxon>Glomeromycetes</taxon>
        <taxon>Archaeosporales</taxon>
        <taxon>Ambisporaceae</taxon>
        <taxon>Ambispora</taxon>
    </lineage>
</organism>
<dbReference type="EMBL" id="CAJVPL010000487">
    <property type="protein sequence ID" value="CAG8502537.1"/>
    <property type="molecule type" value="Genomic_DNA"/>
</dbReference>
<protein>
    <submittedName>
        <fullName evidence="1">456_t:CDS:1</fullName>
    </submittedName>
</protein>
<comment type="caution">
    <text evidence="1">The sequence shown here is derived from an EMBL/GenBank/DDBJ whole genome shotgun (WGS) entry which is preliminary data.</text>
</comment>
<dbReference type="OrthoDB" id="2407854at2759"/>
<dbReference type="InterPro" id="IPR052980">
    <property type="entry name" value="Crinkler_effector"/>
</dbReference>
<reference evidence="1" key="1">
    <citation type="submission" date="2021-06" db="EMBL/GenBank/DDBJ databases">
        <authorList>
            <person name="Kallberg Y."/>
            <person name="Tangrot J."/>
            <person name="Rosling A."/>
        </authorList>
    </citation>
    <scope>NUCLEOTIDE SEQUENCE</scope>
    <source>
        <strain evidence="1">MT106</strain>
    </source>
</reference>
<proteinExistence type="predicted"/>
<dbReference type="PANTHER" id="PTHR33129">
    <property type="entry name" value="PROTEIN KINASE DOMAIN-CONTAINING PROTEIN-RELATED"/>
    <property type="match status" value="1"/>
</dbReference>
<dbReference type="Proteomes" id="UP000789831">
    <property type="component" value="Unassembled WGS sequence"/>
</dbReference>
<gene>
    <name evidence="1" type="ORF">AGERDE_LOCUS4321</name>
</gene>
<dbReference type="AlphaFoldDB" id="A0A9N8ZNS2"/>